<evidence type="ECO:0000259" key="3">
    <source>
        <dbReference type="PROSITE" id="PS51186"/>
    </source>
</evidence>
<dbReference type="STRING" id="1437059.A6A05_05790"/>
<dbReference type="OrthoDB" id="2135706at2"/>
<keyword evidence="5" id="KW-1185">Reference proteome</keyword>
<sequence>MTTIRPLTGAEPDHFAALLIDLDPWRRLGYNALALADYLDRPDPTLTRMTVPGKGVIAVRSPWLRGPYIELLAVLPDAQGQGIGRALVEWAESRGGANLWACVSDFNKAARAFYGRLGFVEVAPLPGLVTAGESEILLRRPN</sequence>
<dbReference type="InterPro" id="IPR016181">
    <property type="entry name" value="Acyl_CoA_acyltransferase"/>
</dbReference>
<comment type="caution">
    <text evidence="4">The sequence shown here is derived from an EMBL/GenBank/DDBJ whole genome shotgun (WGS) entry which is preliminary data.</text>
</comment>
<protein>
    <recommendedName>
        <fullName evidence="3">N-acetyltransferase domain-containing protein</fullName>
    </recommendedName>
</protein>
<dbReference type="GO" id="GO:0016747">
    <property type="term" value="F:acyltransferase activity, transferring groups other than amino-acyl groups"/>
    <property type="evidence" value="ECO:0007669"/>
    <property type="project" value="InterPro"/>
</dbReference>
<dbReference type="EMBL" id="LWQU01000022">
    <property type="protein sequence ID" value="OAN65471.1"/>
    <property type="molecule type" value="Genomic_DNA"/>
</dbReference>
<reference evidence="4 5" key="1">
    <citation type="submission" date="2016-04" db="EMBL/GenBank/DDBJ databases">
        <title>Draft genome sequence of freshwater magnetotactic bacteria Magnetospirillum marisnigri SP-1 and Magnetospirillum moscoviense BB-1.</title>
        <authorList>
            <person name="Koziaeva V."/>
            <person name="Dziuba M.V."/>
            <person name="Ivanov T.M."/>
            <person name="Kuznetsov B."/>
            <person name="Grouzdev D.S."/>
        </authorList>
    </citation>
    <scope>NUCLEOTIDE SEQUENCE [LARGE SCALE GENOMIC DNA]</scope>
    <source>
        <strain evidence="4 5">BB-1</strain>
    </source>
</reference>
<dbReference type="PROSITE" id="PS51186">
    <property type="entry name" value="GNAT"/>
    <property type="match status" value="1"/>
</dbReference>
<dbReference type="Pfam" id="PF00583">
    <property type="entry name" value="Acetyltransf_1"/>
    <property type="match status" value="1"/>
</dbReference>
<proteinExistence type="predicted"/>
<accession>A0A178MZ96</accession>
<dbReference type="InterPro" id="IPR050832">
    <property type="entry name" value="Bact_Acetyltransf"/>
</dbReference>
<dbReference type="Gene3D" id="3.40.630.30">
    <property type="match status" value="1"/>
</dbReference>
<feature type="domain" description="N-acetyltransferase" evidence="3">
    <location>
        <begin position="2"/>
        <end position="142"/>
    </location>
</feature>
<keyword evidence="2" id="KW-0012">Acyltransferase</keyword>
<dbReference type="PANTHER" id="PTHR43877">
    <property type="entry name" value="AMINOALKYLPHOSPHONATE N-ACETYLTRANSFERASE-RELATED-RELATED"/>
    <property type="match status" value="1"/>
</dbReference>
<dbReference type="CDD" id="cd04301">
    <property type="entry name" value="NAT_SF"/>
    <property type="match status" value="1"/>
</dbReference>
<dbReference type="AlphaFoldDB" id="A0A178MZ96"/>
<evidence type="ECO:0000256" key="2">
    <source>
        <dbReference type="ARBA" id="ARBA00023315"/>
    </source>
</evidence>
<dbReference type="InterPro" id="IPR000182">
    <property type="entry name" value="GNAT_dom"/>
</dbReference>
<dbReference type="SUPFAM" id="SSF55729">
    <property type="entry name" value="Acyl-CoA N-acyltransferases (Nat)"/>
    <property type="match status" value="1"/>
</dbReference>
<organism evidence="4 5">
    <name type="scientific">Magnetospirillum moscoviense</name>
    <dbReference type="NCBI Taxonomy" id="1437059"/>
    <lineage>
        <taxon>Bacteria</taxon>
        <taxon>Pseudomonadati</taxon>
        <taxon>Pseudomonadota</taxon>
        <taxon>Alphaproteobacteria</taxon>
        <taxon>Rhodospirillales</taxon>
        <taxon>Rhodospirillaceae</taxon>
        <taxon>Magnetospirillum</taxon>
    </lineage>
</organism>
<gene>
    <name evidence="4" type="ORF">A6A05_05790</name>
</gene>
<evidence type="ECO:0000313" key="4">
    <source>
        <dbReference type="EMBL" id="OAN65471.1"/>
    </source>
</evidence>
<dbReference type="RefSeq" id="WP_068496667.1">
    <property type="nucleotide sequence ID" value="NZ_LWQU01000022.1"/>
</dbReference>
<dbReference type="Proteomes" id="UP000078543">
    <property type="component" value="Unassembled WGS sequence"/>
</dbReference>
<name>A0A178MZ96_9PROT</name>
<keyword evidence="1" id="KW-0808">Transferase</keyword>
<evidence type="ECO:0000256" key="1">
    <source>
        <dbReference type="ARBA" id="ARBA00022679"/>
    </source>
</evidence>
<evidence type="ECO:0000313" key="5">
    <source>
        <dbReference type="Proteomes" id="UP000078543"/>
    </source>
</evidence>